<accession>A0AA91E9U9</accession>
<organism evidence="2 3">
    <name type="scientific">Obesumbacterium proteus ATCC 12841</name>
    <dbReference type="NCBI Taxonomy" id="1354268"/>
    <lineage>
        <taxon>Bacteria</taxon>
        <taxon>Pseudomonadati</taxon>
        <taxon>Pseudomonadota</taxon>
        <taxon>Gammaproteobacteria</taxon>
        <taxon>Enterobacterales</taxon>
        <taxon>Hafniaceae</taxon>
        <taxon>Obesumbacterium</taxon>
    </lineage>
</organism>
<protein>
    <submittedName>
        <fullName evidence="2">Uncharacterized protein</fullName>
    </submittedName>
</protein>
<dbReference type="RefSeq" id="WP_061554996.1">
    <property type="nucleotide sequence ID" value="NZ_LXEX01000092.1"/>
</dbReference>
<keyword evidence="3" id="KW-1185">Reference proteome</keyword>
<reference evidence="2 3" key="1">
    <citation type="submission" date="2016-04" db="EMBL/GenBank/DDBJ databases">
        <title>ATOL: Assembling a taxonomically balanced genome-scale reconstruction of the evolutionary history of the Enterobacteriaceae.</title>
        <authorList>
            <person name="Plunkett G.III."/>
            <person name="Neeno-Eckwall E.C."/>
            <person name="Glasner J.D."/>
            <person name="Perna N.T."/>
        </authorList>
    </citation>
    <scope>NUCLEOTIDE SEQUENCE [LARGE SCALE GENOMIC DNA]</scope>
    <source>
        <strain evidence="2 3">ATCC 12841</strain>
    </source>
</reference>
<keyword evidence="1" id="KW-1133">Transmembrane helix</keyword>
<keyword evidence="1" id="KW-0472">Membrane</keyword>
<dbReference type="AlphaFoldDB" id="A0AA91E9U9"/>
<evidence type="ECO:0000256" key="1">
    <source>
        <dbReference type="SAM" id="Phobius"/>
    </source>
</evidence>
<feature type="transmembrane region" description="Helical" evidence="1">
    <location>
        <begin position="27"/>
        <end position="43"/>
    </location>
</feature>
<name>A0AA91E9U9_9GAMM</name>
<dbReference type="EMBL" id="LXEX01000092">
    <property type="protein sequence ID" value="OAT56490.1"/>
    <property type="molecule type" value="Genomic_DNA"/>
</dbReference>
<comment type="caution">
    <text evidence="2">The sequence shown here is derived from an EMBL/GenBank/DDBJ whole genome shotgun (WGS) entry which is preliminary data.</text>
</comment>
<gene>
    <name evidence="2" type="ORF">M993_04821</name>
</gene>
<keyword evidence="1" id="KW-0812">Transmembrane</keyword>
<sequence>MDREELLYRIEYSYNFEHLFSSLTWRIDKLISLILLILGSAVFSGVQGAFWYGLAVAVLTAIQMTYQFAKSSEHSSRQSREYLKLLTLESRYSDDELLDKLVELEDNDLRPWLILSDIALVRTNIRKGYDEDQDQNLSRTKRFIAWFAGDNPHR</sequence>
<dbReference type="Proteomes" id="UP000078431">
    <property type="component" value="Unassembled WGS sequence"/>
</dbReference>
<proteinExistence type="predicted"/>
<evidence type="ECO:0000313" key="2">
    <source>
        <dbReference type="EMBL" id="OAT56490.1"/>
    </source>
</evidence>
<evidence type="ECO:0000313" key="3">
    <source>
        <dbReference type="Proteomes" id="UP000078431"/>
    </source>
</evidence>